<gene>
    <name evidence="2" type="ORF">BHS09_13775</name>
</gene>
<dbReference type="PROSITE" id="PS51257">
    <property type="entry name" value="PROKAR_LIPOPROTEIN"/>
    <property type="match status" value="1"/>
</dbReference>
<proteinExistence type="predicted"/>
<sequence length="297" mass="31408">MRAPLLPLLALLTLVGCSDSPSDRPGDDAPVDRGPKAIPLDGDPNGMFWDAENETLYIADDQNHRILKYRDGEGVSLAVALPDAPPNSTNLGEVVRMPDGTLVTVRFGFGTAGAVLFARPDGTTGTVPGLPTNRRRIGLTVTEDGRLFNSYFVRNSNVNVGAIALLNLDGTEQEVVGALEKPVGVLAVGDSLYIADQIAGKVYRSPLARPSELTTIATLTEPDLLSLGPGGALLTGTRQGTVVSINPSTGAQRVIASGFQNVRGIAYDAANRRLFLADHDRDESNGTTHFLQIVPVD</sequence>
<feature type="region of interest" description="Disordered" evidence="1">
    <location>
        <begin position="19"/>
        <end position="44"/>
    </location>
</feature>
<dbReference type="RefSeq" id="WP_140790427.1">
    <property type="nucleotide sequence ID" value="NZ_CP017170.1"/>
</dbReference>
<dbReference type="EMBL" id="CP017174">
    <property type="protein sequence ID" value="QDE67962.1"/>
    <property type="molecule type" value="Genomic_DNA"/>
</dbReference>
<reference evidence="2 3" key="1">
    <citation type="journal article" date="2019" name="Science">
        <title>Social genes are selection hotspots in kin groups of a soil microbe.</title>
        <authorList>
            <person name="Wielgoss S."/>
            <person name="Wolfensberger R."/>
            <person name="Sun L."/>
            <person name="Fiegna F."/>
            <person name="Velicer G.J."/>
        </authorList>
    </citation>
    <scope>NUCLEOTIDE SEQUENCE [LARGE SCALE GENOMIC DNA]</scope>
    <source>
        <strain evidence="2 3">MC3.5.9c15</strain>
    </source>
</reference>
<dbReference type="Proteomes" id="UP000320179">
    <property type="component" value="Chromosome"/>
</dbReference>
<dbReference type="Gene3D" id="2.120.10.30">
    <property type="entry name" value="TolB, C-terminal domain"/>
    <property type="match status" value="1"/>
</dbReference>
<name>A0AAE6FZ87_MYXXA</name>
<protein>
    <recommendedName>
        <fullName evidence="4">Lipoprotein</fullName>
    </recommendedName>
</protein>
<evidence type="ECO:0000256" key="1">
    <source>
        <dbReference type="SAM" id="MobiDB-lite"/>
    </source>
</evidence>
<evidence type="ECO:0008006" key="4">
    <source>
        <dbReference type="Google" id="ProtNLM"/>
    </source>
</evidence>
<dbReference type="AlphaFoldDB" id="A0AAE6FZ87"/>
<feature type="compositionally biased region" description="Basic and acidic residues" evidence="1">
    <location>
        <begin position="21"/>
        <end position="35"/>
    </location>
</feature>
<evidence type="ECO:0000313" key="2">
    <source>
        <dbReference type="EMBL" id="QDE67962.1"/>
    </source>
</evidence>
<evidence type="ECO:0000313" key="3">
    <source>
        <dbReference type="Proteomes" id="UP000320179"/>
    </source>
</evidence>
<dbReference type="InterPro" id="IPR011042">
    <property type="entry name" value="6-blade_b-propeller_TolB-like"/>
</dbReference>
<accession>A0AAE6FZ87</accession>
<dbReference type="SUPFAM" id="SSF63829">
    <property type="entry name" value="Calcium-dependent phosphotriesterase"/>
    <property type="match status" value="1"/>
</dbReference>
<organism evidence="2 3">
    <name type="scientific">Myxococcus xanthus</name>
    <dbReference type="NCBI Taxonomy" id="34"/>
    <lineage>
        <taxon>Bacteria</taxon>
        <taxon>Pseudomonadati</taxon>
        <taxon>Myxococcota</taxon>
        <taxon>Myxococcia</taxon>
        <taxon>Myxococcales</taxon>
        <taxon>Cystobacterineae</taxon>
        <taxon>Myxococcaceae</taxon>
        <taxon>Myxococcus</taxon>
    </lineage>
</organism>